<dbReference type="PIRSF" id="PIRSF001430">
    <property type="entry name" value="tRNA_psdUrid_synth"/>
    <property type="match status" value="1"/>
</dbReference>
<comment type="caution">
    <text evidence="4">Lacks conserved residue(s) required for the propagation of feature annotation.</text>
</comment>
<dbReference type="SUPFAM" id="SSF55120">
    <property type="entry name" value="Pseudouridine synthase"/>
    <property type="match status" value="1"/>
</dbReference>
<dbReference type="Proteomes" id="UP000268070">
    <property type="component" value="Chromosome"/>
</dbReference>
<evidence type="ECO:0000256" key="3">
    <source>
        <dbReference type="ARBA" id="ARBA00023235"/>
    </source>
</evidence>
<feature type="active site" description="Nucleophile" evidence="4 5">
    <location>
        <position position="52"/>
    </location>
</feature>
<evidence type="ECO:0000313" key="10">
    <source>
        <dbReference type="Proteomes" id="UP000268070"/>
    </source>
</evidence>
<organism evidence="9 10">
    <name type="scientific">Alcaligenes aquatilis</name>
    <dbReference type="NCBI Taxonomy" id="323284"/>
    <lineage>
        <taxon>Bacteria</taxon>
        <taxon>Pseudomonadati</taxon>
        <taxon>Pseudomonadota</taxon>
        <taxon>Betaproteobacteria</taxon>
        <taxon>Burkholderiales</taxon>
        <taxon>Alcaligenaceae</taxon>
        <taxon>Alcaligenes</taxon>
    </lineage>
</organism>
<comment type="similarity">
    <text evidence="1 4 7">Belongs to the tRNA pseudouridine synthase TruA family.</text>
</comment>
<gene>
    <name evidence="4 9" type="primary">truA</name>
    <name evidence="9" type="ORF">D3M96_11600</name>
</gene>
<dbReference type="Pfam" id="PF01416">
    <property type="entry name" value="PseudoU_synth_1"/>
    <property type="match status" value="2"/>
</dbReference>
<evidence type="ECO:0000256" key="7">
    <source>
        <dbReference type="RuleBase" id="RU003792"/>
    </source>
</evidence>
<dbReference type="GO" id="GO:0003723">
    <property type="term" value="F:RNA binding"/>
    <property type="evidence" value="ECO:0007669"/>
    <property type="project" value="InterPro"/>
</dbReference>
<dbReference type="EMBL" id="CP032153">
    <property type="protein sequence ID" value="AYN21113.1"/>
    <property type="molecule type" value="Genomic_DNA"/>
</dbReference>
<dbReference type="InterPro" id="IPR020095">
    <property type="entry name" value="PsdUridine_synth_TruA_C"/>
</dbReference>
<dbReference type="GO" id="GO:0160147">
    <property type="term" value="F:tRNA pseudouridine(38-40) synthase activity"/>
    <property type="evidence" value="ECO:0007669"/>
    <property type="project" value="UniProtKB-EC"/>
</dbReference>
<dbReference type="HAMAP" id="MF_00171">
    <property type="entry name" value="TruA"/>
    <property type="match status" value="1"/>
</dbReference>
<evidence type="ECO:0000313" key="9">
    <source>
        <dbReference type="EMBL" id="AYN21113.1"/>
    </source>
</evidence>
<dbReference type="OrthoDB" id="9811823at2"/>
<dbReference type="NCBIfam" id="TIGR00071">
    <property type="entry name" value="hisT_truA"/>
    <property type="match status" value="1"/>
</dbReference>
<comment type="subunit">
    <text evidence="4">Homodimer.</text>
</comment>
<comment type="catalytic activity">
    <reaction evidence="4 7">
        <text>uridine(38/39/40) in tRNA = pseudouridine(38/39/40) in tRNA</text>
        <dbReference type="Rhea" id="RHEA:22376"/>
        <dbReference type="Rhea" id="RHEA-COMP:10085"/>
        <dbReference type="Rhea" id="RHEA-COMP:10087"/>
        <dbReference type="ChEBI" id="CHEBI:65314"/>
        <dbReference type="ChEBI" id="CHEBI:65315"/>
        <dbReference type="EC" id="5.4.99.12"/>
    </reaction>
</comment>
<dbReference type="InterPro" id="IPR020103">
    <property type="entry name" value="PsdUridine_synth_cat_dom_sf"/>
</dbReference>
<proteinExistence type="inferred from homology"/>
<dbReference type="CDD" id="cd02570">
    <property type="entry name" value="PseudoU_synth_EcTruA"/>
    <property type="match status" value="1"/>
</dbReference>
<evidence type="ECO:0000256" key="6">
    <source>
        <dbReference type="PIRSR" id="PIRSR001430-2"/>
    </source>
</evidence>
<dbReference type="EC" id="5.4.99.12" evidence="4"/>
<dbReference type="PANTHER" id="PTHR11142">
    <property type="entry name" value="PSEUDOURIDYLATE SYNTHASE"/>
    <property type="match status" value="1"/>
</dbReference>
<dbReference type="PANTHER" id="PTHR11142:SF0">
    <property type="entry name" value="TRNA PSEUDOURIDINE SYNTHASE-LIKE 1"/>
    <property type="match status" value="1"/>
</dbReference>
<dbReference type="Gene3D" id="3.30.70.580">
    <property type="entry name" value="Pseudouridine synthase I, catalytic domain, N-terminal subdomain"/>
    <property type="match status" value="1"/>
</dbReference>
<dbReference type="GO" id="GO:0031119">
    <property type="term" value="P:tRNA pseudouridine synthesis"/>
    <property type="evidence" value="ECO:0007669"/>
    <property type="project" value="UniProtKB-UniRule"/>
</dbReference>
<dbReference type="InterPro" id="IPR020097">
    <property type="entry name" value="PsdUridine_synth_TruA_a/b_dom"/>
</dbReference>
<dbReference type="InterPro" id="IPR001406">
    <property type="entry name" value="PsdUridine_synth_TruA"/>
</dbReference>
<dbReference type="FunFam" id="3.30.70.580:FF:000001">
    <property type="entry name" value="tRNA pseudouridine synthase A"/>
    <property type="match status" value="1"/>
</dbReference>
<comment type="function">
    <text evidence="4">Formation of pseudouridine at positions 38, 39 and 40 in the anticodon stem and loop of transfer RNAs.</text>
</comment>
<feature type="domain" description="Pseudouridine synthase I TruA alpha/beta" evidence="8">
    <location>
        <begin position="143"/>
        <end position="245"/>
    </location>
</feature>
<evidence type="ECO:0000256" key="2">
    <source>
        <dbReference type="ARBA" id="ARBA00022694"/>
    </source>
</evidence>
<evidence type="ECO:0000259" key="8">
    <source>
        <dbReference type="Pfam" id="PF01416"/>
    </source>
</evidence>
<dbReference type="AlphaFoldDB" id="A0A3G2HVN1"/>
<accession>A0A3G2HVN1</accession>
<keyword evidence="3 4" id="KW-0413">Isomerase</keyword>
<dbReference type="InterPro" id="IPR020094">
    <property type="entry name" value="TruA/RsuA/RluB/E/F_N"/>
</dbReference>
<dbReference type="Gene3D" id="3.30.70.660">
    <property type="entry name" value="Pseudouridine synthase I, catalytic domain, C-terminal subdomain"/>
    <property type="match status" value="1"/>
</dbReference>
<sequence>MRRIALGVCYEGTPWLGWQSQAGGNTVQDVLEQALGRFAAQPVSTICAGRTDTGVHALNQVVHLDTAAERSLESWVRGLNALLPDSIAVQWAREVPQDFHARFSAQGRHYVYLLRQHRVRSPLLHGRVAWVYRPLDLALMREAAHHLVGEHDFSAFRSSQCQAASPVRTMSHIHIEQQGDFFLFRFSANAFLHHMIRNLMGMLIYIGQGRQPPDWVLHLLAQRDRRLSAPTFDASGLYLAGVDYPQQFDIPTRNPYDLLYELSGLRFAETVSEKS</sequence>
<name>A0A3G2HVN1_9BURK</name>
<reference evidence="9 10" key="1">
    <citation type="submission" date="2018-09" db="EMBL/GenBank/DDBJ databases">
        <title>Complete genome sequence of the hydrocarbonoclastic bacterium Alcaligenes aquatilis QD168, isolated from a crude-oil polluted marine sediment of Central Chile.</title>
        <authorList>
            <person name="Duran R.E."/>
            <person name="Barra B."/>
            <person name="Salva-Serra F."/>
            <person name="Mendez V."/>
            <person name="Moore E.R.B."/>
            <person name="Seeger M."/>
        </authorList>
    </citation>
    <scope>NUCLEOTIDE SEQUENCE [LARGE SCALE GENOMIC DNA]</scope>
    <source>
        <strain evidence="9 10">QD168</strain>
    </source>
</reference>
<dbReference type="RefSeq" id="WP_121739012.1">
    <property type="nucleotide sequence ID" value="NZ_CP032153.1"/>
</dbReference>
<feature type="binding site" evidence="4 6">
    <location>
        <position position="110"/>
    </location>
    <ligand>
        <name>substrate</name>
    </ligand>
</feature>
<evidence type="ECO:0000256" key="5">
    <source>
        <dbReference type="PIRSR" id="PIRSR001430-1"/>
    </source>
</evidence>
<protein>
    <recommendedName>
        <fullName evidence="4">tRNA pseudouridine synthase A</fullName>
        <ecNumber evidence="4">5.4.99.12</ecNumber>
    </recommendedName>
    <alternativeName>
        <fullName evidence="4">tRNA pseudouridine(38-40) synthase</fullName>
    </alternativeName>
    <alternativeName>
        <fullName evidence="4">tRNA pseudouridylate synthase I</fullName>
    </alternativeName>
    <alternativeName>
        <fullName evidence="4">tRNA-uridine isomerase I</fullName>
    </alternativeName>
</protein>
<dbReference type="KEGG" id="aaqu:D3M96_11600"/>
<evidence type="ECO:0000256" key="1">
    <source>
        <dbReference type="ARBA" id="ARBA00009375"/>
    </source>
</evidence>
<keyword evidence="2 4" id="KW-0819">tRNA processing</keyword>
<evidence type="ECO:0000256" key="4">
    <source>
        <dbReference type="HAMAP-Rule" id="MF_00171"/>
    </source>
</evidence>
<feature type="domain" description="Pseudouridine synthase I TruA alpha/beta" evidence="8">
    <location>
        <begin position="10"/>
        <end position="103"/>
    </location>
</feature>